<evidence type="ECO:0000256" key="3">
    <source>
        <dbReference type="ARBA" id="ARBA00010281"/>
    </source>
</evidence>
<comment type="pathway">
    <text evidence="7">Glycan biosynthesis; glycogen biosynthesis.</text>
</comment>
<dbReference type="PATRIC" id="fig|35623.3.peg.743"/>
<evidence type="ECO:0000313" key="10">
    <source>
        <dbReference type="EMBL" id="CDR30816.1"/>
    </source>
</evidence>
<comment type="catalytic activity">
    <reaction evidence="1 7">
        <text>[(1-&gt;4)-alpha-D-glucosyl](n) + ADP-alpha-D-glucose = [(1-&gt;4)-alpha-D-glucosyl](n+1) + ADP + H(+)</text>
        <dbReference type="Rhea" id="RHEA:18189"/>
        <dbReference type="Rhea" id="RHEA-COMP:9584"/>
        <dbReference type="Rhea" id="RHEA-COMP:9587"/>
        <dbReference type="ChEBI" id="CHEBI:15378"/>
        <dbReference type="ChEBI" id="CHEBI:15444"/>
        <dbReference type="ChEBI" id="CHEBI:57498"/>
        <dbReference type="ChEBI" id="CHEBI:456216"/>
        <dbReference type="EC" id="2.4.1.21"/>
    </reaction>
</comment>
<dbReference type="NCBIfam" id="TIGR02095">
    <property type="entry name" value="glgA"/>
    <property type="match status" value="1"/>
</dbReference>
<dbReference type="CDD" id="cd03791">
    <property type="entry name" value="GT5_Glycogen_synthase_DULL1-like"/>
    <property type="match status" value="1"/>
</dbReference>
<dbReference type="SUPFAM" id="SSF53756">
    <property type="entry name" value="UDP-Glycosyltransferase/glycogen phosphorylase"/>
    <property type="match status" value="1"/>
</dbReference>
<keyword evidence="5 7" id="KW-0808">Transferase</keyword>
<dbReference type="HAMAP" id="MF_00484">
    <property type="entry name" value="Glycogen_synth"/>
    <property type="match status" value="1"/>
</dbReference>
<dbReference type="Pfam" id="PF08323">
    <property type="entry name" value="Glyco_transf_5"/>
    <property type="match status" value="1"/>
</dbReference>
<dbReference type="Proteomes" id="UP000032434">
    <property type="component" value="Chromosome 1"/>
</dbReference>
<evidence type="ECO:0000259" key="8">
    <source>
        <dbReference type="Pfam" id="PF00534"/>
    </source>
</evidence>
<keyword evidence="4 7" id="KW-0328">Glycosyltransferase</keyword>
<reference evidence="11" key="1">
    <citation type="submission" date="2014-05" db="EMBL/GenBank/DDBJ databases">
        <authorList>
            <person name="Kube M."/>
        </authorList>
    </citation>
    <scope>NUCLEOTIDE SEQUENCE [LARGE SCALE GENOMIC DNA]</scope>
</reference>
<protein>
    <recommendedName>
        <fullName evidence="7">Glycogen synthase</fullName>
        <ecNumber evidence="7">2.4.1.21</ecNumber>
    </recommendedName>
    <alternativeName>
        <fullName evidence="7">Starch [bacterial glycogen] synthase</fullName>
    </alternativeName>
</protein>
<dbReference type="Pfam" id="PF00534">
    <property type="entry name" value="Glycos_transf_1"/>
    <property type="match status" value="1"/>
</dbReference>
<keyword evidence="6 7" id="KW-0320">Glycogen biosynthesis</keyword>
<evidence type="ECO:0000256" key="6">
    <source>
        <dbReference type="ARBA" id="ARBA00023056"/>
    </source>
</evidence>
<evidence type="ECO:0000256" key="2">
    <source>
        <dbReference type="ARBA" id="ARBA00002764"/>
    </source>
</evidence>
<dbReference type="PANTHER" id="PTHR45825:SF11">
    <property type="entry name" value="ALPHA AMYLASE DOMAIN-CONTAINING PROTEIN"/>
    <property type="match status" value="1"/>
</dbReference>
<accession>A0A061AGW0</accession>
<comment type="function">
    <text evidence="2 7">Synthesizes alpha-1,4-glucan chains using ADP-glucose.</text>
</comment>
<dbReference type="InterPro" id="IPR001296">
    <property type="entry name" value="Glyco_trans_1"/>
</dbReference>
<dbReference type="AlphaFoldDB" id="A0A061AGW0"/>
<dbReference type="InterPro" id="IPR011835">
    <property type="entry name" value="GS/SS"/>
</dbReference>
<dbReference type="KEGG" id="aoc:Aocu_07430"/>
<dbReference type="EMBL" id="LK028559">
    <property type="protein sequence ID" value="CDR30816.1"/>
    <property type="molecule type" value="Genomic_DNA"/>
</dbReference>
<evidence type="ECO:0000259" key="9">
    <source>
        <dbReference type="Pfam" id="PF08323"/>
    </source>
</evidence>
<dbReference type="InParanoid" id="A0A061AGW0"/>
<dbReference type="Gene3D" id="3.40.50.2000">
    <property type="entry name" value="Glycogen Phosphorylase B"/>
    <property type="match status" value="2"/>
</dbReference>
<dbReference type="STRING" id="35623.Aocu_07430"/>
<evidence type="ECO:0000256" key="5">
    <source>
        <dbReference type="ARBA" id="ARBA00022679"/>
    </source>
</evidence>
<dbReference type="HOGENOM" id="CLU_009583_18_2_14"/>
<dbReference type="PANTHER" id="PTHR45825">
    <property type="entry name" value="GRANULE-BOUND STARCH SYNTHASE 1, CHLOROPLASTIC/AMYLOPLASTIC"/>
    <property type="match status" value="1"/>
</dbReference>
<dbReference type="UniPathway" id="UPA00164"/>
<evidence type="ECO:0000313" key="11">
    <source>
        <dbReference type="Proteomes" id="UP000032434"/>
    </source>
</evidence>
<evidence type="ECO:0000256" key="4">
    <source>
        <dbReference type="ARBA" id="ARBA00022676"/>
    </source>
</evidence>
<dbReference type="OrthoDB" id="9808590at2"/>
<evidence type="ECO:0000256" key="1">
    <source>
        <dbReference type="ARBA" id="ARBA00001478"/>
    </source>
</evidence>
<dbReference type="EC" id="2.4.1.21" evidence="7"/>
<evidence type="ECO:0000256" key="7">
    <source>
        <dbReference type="HAMAP-Rule" id="MF_00484"/>
    </source>
</evidence>
<organism evidence="10 11">
    <name type="scientific">Acholeplasma oculi</name>
    <dbReference type="NCBI Taxonomy" id="35623"/>
    <lineage>
        <taxon>Bacteria</taxon>
        <taxon>Bacillati</taxon>
        <taxon>Mycoplasmatota</taxon>
        <taxon>Mollicutes</taxon>
        <taxon>Acholeplasmatales</taxon>
        <taxon>Acholeplasmataceae</taxon>
        <taxon>Acholeplasma</taxon>
    </lineage>
</organism>
<dbReference type="RefSeq" id="WP_045749316.1">
    <property type="nucleotide sequence ID" value="NZ_FUZK01000001.1"/>
</dbReference>
<feature type="binding site" evidence="7">
    <location>
        <position position="15"/>
    </location>
    <ligand>
        <name>ADP-alpha-D-glucose</name>
        <dbReference type="ChEBI" id="CHEBI:57498"/>
    </ligand>
</feature>
<dbReference type="InterPro" id="IPR013534">
    <property type="entry name" value="Starch_synth_cat_dom"/>
</dbReference>
<proteinExistence type="inferred from homology"/>
<dbReference type="GO" id="GO:0009011">
    <property type="term" value="F:alpha-1,4-glucan glucosyltransferase (ADP-glucose donor) activity"/>
    <property type="evidence" value="ECO:0007669"/>
    <property type="project" value="UniProtKB-UniRule"/>
</dbReference>
<dbReference type="FunCoup" id="A0A061AGW0">
    <property type="interactions" value="66"/>
</dbReference>
<sequence>MTIAFIASEVYPYSKTGGLADIAHFLPLGIKEQNHEVVVITPYYRDIAKYHHQMTYIGRKTIYMGGIQTDVNYFSLNQDGIQIIFIQNMHYFERDRLYGFNDDAERFVCFSFAALELFTILNKKPDILHLNDWQTGMIPYLLKKHYDHIDYFKRMKTILTIHNLEYQGNFDPYVSRFFNTNFDYSYIHFERVNFLKAGIELANKITTVSPNYREEILTPQYGFTLDGALQYRKDDLIGILNGIDYHSFHPNRDKLITNYNYETYKKGKTDNKKQVYERFNLGTIYDVPFVVYIGRYANQKGLWMIKDTVEGVIANTNAMFFFLGSGDPEFSNYFKFLTDKYPNRVGNYIGYNEALAHELYAASDIFMMPSEFEPCGLGQMIAMTYGSLPIVRETGGLKDTVKPYNKFTHEGTGFSFANLSSLEFKEKLYEAISLYNQQPKTWQKLIQQAMNTDFSNQNMSKKYIELYNKILED</sequence>
<feature type="domain" description="Starch synthase catalytic" evidence="9">
    <location>
        <begin position="3"/>
        <end position="230"/>
    </location>
</feature>
<keyword evidence="11" id="KW-1185">Reference proteome</keyword>
<name>A0A061AGW0_9MOLU</name>
<gene>
    <name evidence="7 10" type="primary">glgA</name>
    <name evidence="10" type="ORF">Aocu_07430</name>
</gene>
<dbReference type="GO" id="GO:0004373">
    <property type="term" value="F:alpha-1,4-glucan glucosyltransferase (UDP-glucose donor) activity"/>
    <property type="evidence" value="ECO:0007669"/>
    <property type="project" value="InterPro"/>
</dbReference>
<comment type="similarity">
    <text evidence="3 7">Belongs to the glycosyltransferase 1 family. Bacterial/plant glycogen synthase subfamily.</text>
</comment>
<feature type="domain" description="Glycosyl transferase family 1" evidence="8">
    <location>
        <begin position="285"/>
        <end position="440"/>
    </location>
</feature>
<dbReference type="GO" id="GO:0005978">
    <property type="term" value="P:glycogen biosynthetic process"/>
    <property type="evidence" value="ECO:0007669"/>
    <property type="project" value="UniProtKB-UniRule"/>
</dbReference>